<feature type="region of interest" description="Disordered" evidence="1">
    <location>
        <begin position="77"/>
        <end position="112"/>
    </location>
</feature>
<dbReference type="EMBL" id="BPLR01005391">
    <property type="protein sequence ID" value="GIY01963.1"/>
    <property type="molecule type" value="Genomic_DNA"/>
</dbReference>
<reference evidence="2 3" key="1">
    <citation type="submission" date="2021-06" db="EMBL/GenBank/DDBJ databases">
        <title>Caerostris extrusa draft genome.</title>
        <authorList>
            <person name="Kono N."/>
            <person name="Arakawa K."/>
        </authorList>
    </citation>
    <scope>NUCLEOTIDE SEQUENCE [LARGE SCALE GENOMIC DNA]</scope>
</reference>
<keyword evidence="3" id="KW-1185">Reference proteome</keyword>
<evidence type="ECO:0000313" key="3">
    <source>
        <dbReference type="Proteomes" id="UP001054945"/>
    </source>
</evidence>
<sequence>MLPNINDHTLKKLHNPVHFLTKIDKRDLNLTPHHTSKRKQSHSKRRRRKKKNSPDSNPFENLRRALEMSKTLLDDFKNGGVLNEQKRNSPNSTKIEDLSWTEGRSEGSYPNARPPPGIWEKVVCFFTMRVACVDTCSTHSLFRKKGHKNFYFTSSQLESHTMSRCKQACLILEVQTVPSKANSLPHLPCMRTFEAVIFKADPPLVSYVAFCT</sequence>
<feature type="compositionally biased region" description="Basic residues" evidence="1">
    <location>
        <begin position="34"/>
        <end position="51"/>
    </location>
</feature>
<name>A0AAV4PX13_CAEEX</name>
<dbReference type="AlphaFoldDB" id="A0AAV4PX13"/>
<gene>
    <name evidence="2" type="ORF">CEXT_429771</name>
</gene>
<dbReference type="Proteomes" id="UP001054945">
    <property type="component" value="Unassembled WGS sequence"/>
</dbReference>
<proteinExistence type="predicted"/>
<feature type="region of interest" description="Disordered" evidence="1">
    <location>
        <begin position="24"/>
        <end position="62"/>
    </location>
</feature>
<accession>A0AAV4PX13</accession>
<organism evidence="2 3">
    <name type="scientific">Caerostris extrusa</name>
    <name type="common">Bark spider</name>
    <name type="synonym">Caerostris bankana</name>
    <dbReference type="NCBI Taxonomy" id="172846"/>
    <lineage>
        <taxon>Eukaryota</taxon>
        <taxon>Metazoa</taxon>
        <taxon>Ecdysozoa</taxon>
        <taxon>Arthropoda</taxon>
        <taxon>Chelicerata</taxon>
        <taxon>Arachnida</taxon>
        <taxon>Araneae</taxon>
        <taxon>Araneomorphae</taxon>
        <taxon>Entelegynae</taxon>
        <taxon>Araneoidea</taxon>
        <taxon>Araneidae</taxon>
        <taxon>Caerostris</taxon>
    </lineage>
</organism>
<comment type="caution">
    <text evidence="2">The sequence shown here is derived from an EMBL/GenBank/DDBJ whole genome shotgun (WGS) entry which is preliminary data.</text>
</comment>
<evidence type="ECO:0000256" key="1">
    <source>
        <dbReference type="SAM" id="MobiDB-lite"/>
    </source>
</evidence>
<evidence type="ECO:0000313" key="2">
    <source>
        <dbReference type="EMBL" id="GIY01963.1"/>
    </source>
</evidence>
<protein>
    <submittedName>
        <fullName evidence="2">Uncharacterized protein</fullName>
    </submittedName>
</protein>